<evidence type="ECO:0000313" key="4">
    <source>
        <dbReference type="Proteomes" id="UP000253562"/>
    </source>
</evidence>
<dbReference type="Pfam" id="PF10502">
    <property type="entry name" value="Peptidase_S26"/>
    <property type="match status" value="1"/>
</dbReference>
<dbReference type="Gene3D" id="2.10.109.10">
    <property type="entry name" value="Umud Fragment, subunit A"/>
    <property type="match status" value="1"/>
</dbReference>
<evidence type="ECO:0000256" key="1">
    <source>
        <dbReference type="ARBA" id="ARBA00022801"/>
    </source>
</evidence>
<evidence type="ECO:0000259" key="2">
    <source>
        <dbReference type="Pfam" id="PF10502"/>
    </source>
</evidence>
<gene>
    <name evidence="3" type="ORF">DTL42_24550</name>
</gene>
<dbReference type="SUPFAM" id="SSF51306">
    <property type="entry name" value="LexA/Signal peptidase"/>
    <property type="match status" value="1"/>
</dbReference>
<protein>
    <recommendedName>
        <fullName evidence="2">Peptidase S26 domain-containing protein</fullName>
    </recommendedName>
</protein>
<dbReference type="RefSeq" id="WP_114373307.1">
    <property type="nucleotide sequence ID" value="NZ_QPEX01000046.1"/>
</dbReference>
<dbReference type="InterPro" id="IPR019758">
    <property type="entry name" value="Pept_S26A_signal_pept_1_CS"/>
</dbReference>
<comment type="caution">
    <text evidence="3">The sequence shown here is derived from an EMBL/GenBank/DDBJ whole genome shotgun (WGS) entry which is preliminary data.</text>
</comment>
<dbReference type="GO" id="GO:0006465">
    <property type="term" value="P:signal peptide processing"/>
    <property type="evidence" value="ECO:0007669"/>
    <property type="project" value="InterPro"/>
</dbReference>
<name>A0A368KLP4_9BACT</name>
<dbReference type="GO" id="GO:0016020">
    <property type="term" value="C:membrane"/>
    <property type="evidence" value="ECO:0007669"/>
    <property type="project" value="InterPro"/>
</dbReference>
<proteinExistence type="predicted"/>
<dbReference type="InterPro" id="IPR019533">
    <property type="entry name" value="Peptidase_S26"/>
</dbReference>
<dbReference type="EMBL" id="QPEX01000046">
    <property type="protein sequence ID" value="RCS40547.1"/>
    <property type="molecule type" value="Genomic_DNA"/>
</dbReference>
<organism evidence="3 4">
    <name type="scientific">Bremerella cremea</name>
    <dbReference type="NCBI Taxonomy" id="1031537"/>
    <lineage>
        <taxon>Bacteria</taxon>
        <taxon>Pseudomonadati</taxon>
        <taxon>Planctomycetota</taxon>
        <taxon>Planctomycetia</taxon>
        <taxon>Pirellulales</taxon>
        <taxon>Pirellulaceae</taxon>
        <taxon>Bremerella</taxon>
    </lineage>
</organism>
<reference evidence="3 4" key="1">
    <citation type="submission" date="2018-07" db="EMBL/GenBank/DDBJ databases">
        <title>Comparative genomes isolates from brazilian mangrove.</title>
        <authorList>
            <person name="De Araujo J.E."/>
            <person name="Taketani R.G."/>
            <person name="Silva M.C.P."/>
            <person name="Lourenco M.V."/>
            <person name="Oliveira V.M."/>
            <person name="Andreote F.D."/>
        </authorList>
    </citation>
    <scope>NUCLEOTIDE SEQUENCE [LARGE SCALE GENOMIC DNA]</scope>
    <source>
        <strain evidence="3 4">HEX PRIS-MGV</strain>
    </source>
</reference>
<feature type="domain" description="Peptidase S26" evidence="2">
    <location>
        <begin position="7"/>
        <end position="153"/>
    </location>
</feature>
<sequence>MRLVPFLLLLAVAVGVASFQVASIMPPPIYRVVSGSMAPHLPGPHVKVICDHCQFTTLVDGVSELPAELTCPNCGQTSPVPPAVVEPGSTIQWEPVLPDQLQRFDLVVLAIPHQEQQFAVKRIAFLPGEVPRIQQGELYQDGEIIRKTSRQREALKLLMFDQSHSHGDSRFLSQLPSGSGWDVRPGVLAFAPLQEGQPDEEDWLIYHHRSCLPPPSSQNHDTPPKDSYAYNHSLSRELFPANDLWLAWTFRHWNADALVLRLQGQNEEALIRLDFAQKVVQAQSSQASVELPLAVESLAGCNVRAGQCDGKLFLELDQGKRHWTFPLVETELVFSGQPFALRIEGGTAVLKQAQVYRDIVWLGAHNRGDTWSRDRKLTPYEIFVLGDNVPISEDSRGEMGSIDIRKHLLGKVLQTNSE</sequence>
<keyword evidence="1" id="KW-0378">Hydrolase</keyword>
<dbReference type="GO" id="GO:0004252">
    <property type="term" value="F:serine-type endopeptidase activity"/>
    <property type="evidence" value="ECO:0007669"/>
    <property type="project" value="InterPro"/>
</dbReference>
<dbReference type="OrthoDB" id="9802919at2"/>
<evidence type="ECO:0000313" key="3">
    <source>
        <dbReference type="EMBL" id="RCS40547.1"/>
    </source>
</evidence>
<dbReference type="Proteomes" id="UP000253562">
    <property type="component" value="Unassembled WGS sequence"/>
</dbReference>
<accession>A0A368KLP4</accession>
<dbReference type="PROSITE" id="PS00761">
    <property type="entry name" value="SPASE_I_3"/>
    <property type="match status" value="1"/>
</dbReference>
<dbReference type="InterPro" id="IPR036286">
    <property type="entry name" value="LexA/Signal_pep-like_sf"/>
</dbReference>
<dbReference type="AlphaFoldDB" id="A0A368KLP4"/>